<evidence type="ECO:0000313" key="3">
    <source>
        <dbReference type="Proteomes" id="UP000594454"/>
    </source>
</evidence>
<evidence type="ECO:0008006" key="4">
    <source>
        <dbReference type="Google" id="ProtNLM"/>
    </source>
</evidence>
<dbReference type="CDD" id="cd00866">
    <property type="entry name" value="PEBP_euk"/>
    <property type="match status" value="1"/>
</dbReference>
<reference evidence="2 3" key="1">
    <citation type="submission" date="2020-11" db="EMBL/GenBank/DDBJ databases">
        <authorList>
            <person name="Wallbank WR R."/>
            <person name="Pardo Diaz C."/>
            <person name="Kozak K."/>
            <person name="Martin S."/>
            <person name="Jiggins C."/>
            <person name="Moest M."/>
            <person name="Warren A I."/>
            <person name="Generalovic N T."/>
            <person name="Byers J.R.P. K."/>
            <person name="Montejo-Kovacevich G."/>
            <person name="Yen C E."/>
        </authorList>
    </citation>
    <scope>NUCLEOTIDE SEQUENCE [LARGE SCALE GENOMIC DNA]</scope>
</reference>
<evidence type="ECO:0000256" key="1">
    <source>
        <dbReference type="SAM" id="SignalP"/>
    </source>
</evidence>
<dbReference type="OMA" id="EFKHWVV"/>
<dbReference type="Pfam" id="PF01161">
    <property type="entry name" value="PBP"/>
    <property type="match status" value="1"/>
</dbReference>
<name>A0A7R8UNZ5_HERIL</name>
<proteinExistence type="predicted"/>
<dbReference type="InterPro" id="IPR008914">
    <property type="entry name" value="PEBP"/>
</dbReference>
<dbReference type="InterPro" id="IPR035810">
    <property type="entry name" value="PEBP_euk"/>
</dbReference>
<gene>
    <name evidence="2" type="ORF">HERILL_LOCUS7154</name>
</gene>
<dbReference type="PANTHER" id="PTHR11362">
    <property type="entry name" value="PHOSPHATIDYLETHANOLAMINE-BINDING PROTEIN"/>
    <property type="match status" value="1"/>
</dbReference>
<dbReference type="AlphaFoldDB" id="A0A7R8UNZ5"/>
<dbReference type="InterPro" id="IPR036610">
    <property type="entry name" value="PEBP-like_sf"/>
</dbReference>
<dbReference type="EMBL" id="LR899011">
    <property type="protein sequence ID" value="CAD7084249.1"/>
    <property type="molecule type" value="Genomic_DNA"/>
</dbReference>
<dbReference type="SUPFAM" id="SSF49777">
    <property type="entry name" value="PEBP-like"/>
    <property type="match status" value="1"/>
</dbReference>
<feature type="signal peptide" evidence="1">
    <location>
        <begin position="1"/>
        <end position="17"/>
    </location>
</feature>
<dbReference type="FunFam" id="3.90.280.10:FF:000006">
    <property type="entry name" value="protein D3"/>
    <property type="match status" value="1"/>
</dbReference>
<evidence type="ECO:0000313" key="2">
    <source>
        <dbReference type="EMBL" id="CAD7084249.1"/>
    </source>
</evidence>
<dbReference type="PANTHER" id="PTHR11362:SF82">
    <property type="entry name" value="PHOSPHATIDYLETHANOLAMINE-BINDING PROTEIN 4"/>
    <property type="match status" value="1"/>
</dbReference>
<accession>A0A7R8UNZ5</accession>
<keyword evidence="1" id="KW-0732">Signal</keyword>
<protein>
    <recommendedName>
        <fullName evidence="4">Phosphatidylethanolamine-binding protein</fullName>
    </recommendedName>
</protein>
<keyword evidence="3" id="KW-1185">Reference proteome</keyword>
<dbReference type="OrthoDB" id="2506647at2759"/>
<sequence>MKKLALYFLLTLSAAYAADSDITKFMKHLGVIPDVISEGPDEYLTIFYANNIKADKGVELTPTQVKDQPSVKWKAEQGSFYTLAMVDPDAPSRKDPKMREWQHWLVGNIPANEIQKGQVLSEYIGAGPPKGTGEHRYVFLVYKQPSGKISFTEPKLSNKSGKNRGKFSIKKFADKYELGKPIAGNFFQAQWDDYVPKLYAQLDAN</sequence>
<feature type="chain" id="PRO_5031343217" description="Phosphatidylethanolamine-binding protein" evidence="1">
    <location>
        <begin position="18"/>
        <end position="205"/>
    </location>
</feature>
<dbReference type="Gene3D" id="3.90.280.10">
    <property type="entry name" value="PEBP-like"/>
    <property type="match status" value="1"/>
</dbReference>
<dbReference type="Proteomes" id="UP000594454">
    <property type="component" value="Chromosome 3"/>
</dbReference>
<dbReference type="InParanoid" id="A0A7R8UNZ5"/>
<organism evidence="2 3">
    <name type="scientific">Hermetia illucens</name>
    <name type="common">Black soldier fly</name>
    <dbReference type="NCBI Taxonomy" id="343691"/>
    <lineage>
        <taxon>Eukaryota</taxon>
        <taxon>Metazoa</taxon>
        <taxon>Ecdysozoa</taxon>
        <taxon>Arthropoda</taxon>
        <taxon>Hexapoda</taxon>
        <taxon>Insecta</taxon>
        <taxon>Pterygota</taxon>
        <taxon>Neoptera</taxon>
        <taxon>Endopterygota</taxon>
        <taxon>Diptera</taxon>
        <taxon>Brachycera</taxon>
        <taxon>Stratiomyomorpha</taxon>
        <taxon>Stratiomyidae</taxon>
        <taxon>Hermetiinae</taxon>
        <taxon>Hermetia</taxon>
    </lineage>
</organism>